<protein>
    <submittedName>
        <fullName evidence="3">Uncharacterized protein</fullName>
    </submittedName>
</protein>
<dbReference type="InterPro" id="IPR005174">
    <property type="entry name" value="KIB1-4_b-propeller"/>
</dbReference>
<dbReference type="InParanoid" id="A0A2G5DGR1"/>
<keyword evidence="4" id="KW-1185">Reference proteome</keyword>
<dbReference type="Gene3D" id="1.20.1280.50">
    <property type="match status" value="1"/>
</dbReference>
<dbReference type="InterPro" id="IPR050942">
    <property type="entry name" value="F-box_BR-signaling"/>
</dbReference>
<dbReference type="SUPFAM" id="SSF81383">
    <property type="entry name" value="F-box domain"/>
    <property type="match status" value="1"/>
</dbReference>
<organism evidence="3 4">
    <name type="scientific">Aquilegia coerulea</name>
    <name type="common">Rocky mountain columbine</name>
    <dbReference type="NCBI Taxonomy" id="218851"/>
    <lineage>
        <taxon>Eukaryota</taxon>
        <taxon>Viridiplantae</taxon>
        <taxon>Streptophyta</taxon>
        <taxon>Embryophyta</taxon>
        <taxon>Tracheophyta</taxon>
        <taxon>Spermatophyta</taxon>
        <taxon>Magnoliopsida</taxon>
        <taxon>Ranunculales</taxon>
        <taxon>Ranunculaceae</taxon>
        <taxon>Thalictroideae</taxon>
        <taxon>Aquilegia</taxon>
    </lineage>
</organism>
<dbReference type="Proteomes" id="UP000230069">
    <property type="component" value="Unassembled WGS sequence"/>
</dbReference>
<dbReference type="Pfam" id="PF00646">
    <property type="entry name" value="F-box"/>
    <property type="match status" value="1"/>
</dbReference>
<evidence type="ECO:0000313" key="3">
    <source>
        <dbReference type="EMBL" id="PIA42711.1"/>
    </source>
</evidence>
<dbReference type="EMBL" id="KZ305037">
    <property type="protein sequence ID" value="PIA42711.1"/>
    <property type="molecule type" value="Genomic_DNA"/>
</dbReference>
<feature type="domain" description="KIB1-4 beta-propeller" evidence="2">
    <location>
        <begin position="77"/>
        <end position="353"/>
    </location>
</feature>
<proteinExistence type="predicted"/>
<gene>
    <name evidence="3" type="ORF">AQUCO_02000278v1</name>
</gene>
<feature type="domain" description="F-box" evidence="1">
    <location>
        <begin position="5"/>
        <end position="39"/>
    </location>
</feature>
<reference evidence="3 4" key="1">
    <citation type="submission" date="2017-09" db="EMBL/GenBank/DDBJ databases">
        <title>WGS assembly of Aquilegia coerulea Goldsmith.</title>
        <authorList>
            <person name="Hodges S."/>
            <person name="Kramer E."/>
            <person name="Nordborg M."/>
            <person name="Tomkins J."/>
            <person name="Borevitz J."/>
            <person name="Derieg N."/>
            <person name="Yan J."/>
            <person name="Mihaltcheva S."/>
            <person name="Hayes R.D."/>
            <person name="Rokhsar D."/>
        </authorList>
    </citation>
    <scope>NUCLEOTIDE SEQUENCE [LARGE SCALE GENOMIC DNA]</scope>
    <source>
        <strain evidence="4">cv. Goldsmith</strain>
    </source>
</reference>
<dbReference type="PANTHER" id="PTHR44259">
    <property type="entry name" value="OS07G0183000 PROTEIN-RELATED"/>
    <property type="match status" value="1"/>
</dbReference>
<sequence>MDVDWLKLPCDINEDIFKRLVDIDDYVRFGAVCKSWQSVKQTKKRNQFSPWLLLPEAEINTQDRDDDNINNYHMRNFFSLSSGKTVYLNVLETQGRRCFGSPFGWLFTIGLDLNIHLINPLTRIQIPFPSQPTFQYQYECHYEPRDLRTIFVSRFAMSSNTPNKDQGSCVVMVIYSQFRKLAFARPGDESWTAIEIPKEAHKDVICFKDQFYAVTVWGKLEKICEIDTPQPRTVDFMPPPEDVKSSENFYLLEMCGDLHLVVRIFDQDESAPEGVFRYKTKMFEVYKLDFDSMKWIELFDLGDYALFVGTNASFAVLTCDNPEIKRNSIYFTDDQDDCYRNGDGGGHDMGIFDFPNETFERFYLGDDIYSSYCPPLFFIPSLG</sequence>
<evidence type="ECO:0000259" key="2">
    <source>
        <dbReference type="Pfam" id="PF03478"/>
    </source>
</evidence>
<dbReference type="InterPro" id="IPR036047">
    <property type="entry name" value="F-box-like_dom_sf"/>
</dbReference>
<dbReference type="STRING" id="218851.A0A2G5DGR1"/>
<dbReference type="PANTHER" id="PTHR44259:SF114">
    <property type="entry name" value="OS06G0707300 PROTEIN"/>
    <property type="match status" value="1"/>
</dbReference>
<dbReference type="Pfam" id="PF03478">
    <property type="entry name" value="Beta-prop_KIB1-4"/>
    <property type="match status" value="1"/>
</dbReference>
<dbReference type="OrthoDB" id="642536at2759"/>
<evidence type="ECO:0000259" key="1">
    <source>
        <dbReference type="Pfam" id="PF00646"/>
    </source>
</evidence>
<dbReference type="FunCoup" id="A0A2G5DGR1">
    <property type="interactions" value="271"/>
</dbReference>
<dbReference type="AlphaFoldDB" id="A0A2G5DGR1"/>
<dbReference type="InterPro" id="IPR001810">
    <property type="entry name" value="F-box_dom"/>
</dbReference>
<name>A0A2G5DGR1_AQUCA</name>
<accession>A0A2G5DGR1</accession>
<evidence type="ECO:0000313" key="4">
    <source>
        <dbReference type="Proteomes" id="UP000230069"/>
    </source>
</evidence>